<dbReference type="SFLD" id="SFLDG01129">
    <property type="entry name" value="C1.5:_HAD__Beta-PGM__Phosphata"/>
    <property type="match status" value="1"/>
</dbReference>
<dbReference type="InterPro" id="IPR023198">
    <property type="entry name" value="PGP-like_dom2"/>
</dbReference>
<dbReference type="PANTHER" id="PTHR18901">
    <property type="entry name" value="2-DEOXYGLUCOSE-6-PHOSPHATE PHOSPHATASE 2"/>
    <property type="match status" value="1"/>
</dbReference>
<name>A0A7S0ZCS0_9RHOD</name>
<dbReference type="SUPFAM" id="SSF56784">
    <property type="entry name" value="HAD-like"/>
    <property type="match status" value="1"/>
</dbReference>
<accession>A0A7S0ZCS0</accession>
<dbReference type="AlphaFoldDB" id="A0A7S0ZCS0"/>
<reference evidence="1" key="1">
    <citation type="submission" date="2021-01" db="EMBL/GenBank/DDBJ databases">
        <authorList>
            <person name="Corre E."/>
            <person name="Pelletier E."/>
            <person name="Niang G."/>
            <person name="Scheremetjew M."/>
            <person name="Finn R."/>
            <person name="Kale V."/>
            <person name="Holt S."/>
            <person name="Cochrane G."/>
            <person name="Meng A."/>
            <person name="Brown T."/>
            <person name="Cohen L."/>
        </authorList>
    </citation>
    <scope>NUCLEOTIDE SEQUENCE</scope>
    <source>
        <strain evidence="1">CCMP3278</strain>
    </source>
</reference>
<dbReference type="SFLD" id="SFLDG01135">
    <property type="entry name" value="C1.5.6:_HAD__Beta-PGM__Phospha"/>
    <property type="match status" value="1"/>
</dbReference>
<sequence length="221" mass="24616">MEIQAVIWDMDGTLLDTEPCYMEAEGSIVKRCVGGDIAEVTHALLGKTENDSANIVINHFKLPISKEEYLKERYINLMRLLPNAQVLPGVWELVNEFELRGIRQGVATSSPKHLLELKRNAHPDLFNRFQTVVCGDDVKNGKPDPEIFLLTAQNLDVAPENCLVFEDAPAGLIGAKRAGMKAVGILNPHVNKSLYEECIPDALFTSWTEFSLDRLNANISK</sequence>
<dbReference type="Gene3D" id="1.10.150.240">
    <property type="entry name" value="Putative phosphatase, domain 2"/>
    <property type="match status" value="1"/>
</dbReference>
<protein>
    <submittedName>
        <fullName evidence="1">Uncharacterized protein</fullName>
    </submittedName>
</protein>
<dbReference type="PANTHER" id="PTHR18901:SF38">
    <property type="entry name" value="PSEUDOURIDINE-5'-PHOSPHATASE"/>
    <property type="match status" value="1"/>
</dbReference>
<dbReference type="SFLD" id="SFLDS00003">
    <property type="entry name" value="Haloacid_Dehalogenase"/>
    <property type="match status" value="1"/>
</dbReference>
<proteinExistence type="predicted"/>
<dbReference type="NCBIfam" id="TIGR01509">
    <property type="entry name" value="HAD-SF-IA-v3"/>
    <property type="match status" value="1"/>
</dbReference>
<evidence type="ECO:0000313" key="1">
    <source>
        <dbReference type="EMBL" id="CAD8817814.1"/>
    </source>
</evidence>
<gene>
    <name evidence="1" type="ORF">TOLI1172_LOCUS2203</name>
</gene>
<dbReference type="InterPro" id="IPR006439">
    <property type="entry name" value="HAD-SF_hydro_IA"/>
</dbReference>
<dbReference type="Pfam" id="PF00702">
    <property type="entry name" value="Hydrolase"/>
    <property type="match status" value="1"/>
</dbReference>
<dbReference type="InterPro" id="IPR023214">
    <property type="entry name" value="HAD_sf"/>
</dbReference>
<dbReference type="Gene3D" id="3.40.50.1000">
    <property type="entry name" value="HAD superfamily/HAD-like"/>
    <property type="match status" value="1"/>
</dbReference>
<dbReference type="PRINTS" id="PR00413">
    <property type="entry name" value="HADHALOGNASE"/>
</dbReference>
<dbReference type="GO" id="GO:0016791">
    <property type="term" value="F:phosphatase activity"/>
    <property type="evidence" value="ECO:0007669"/>
    <property type="project" value="TreeGrafter"/>
</dbReference>
<organism evidence="1">
    <name type="scientific">Timspurckia oligopyrenoides</name>
    <dbReference type="NCBI Taxonomy" id="708627"/>
    <lineage>
        <taxon>Eukaryota</taxon>
        <taxon>Rhodophyta</taxon>
        <taxon>Bangiophyceae</taxon>
        <taxon>Porphyridiales</taxon>
        <taxon>Porphyridiaceae</taxon>
        <taxon>Timspurckia</taxon>
    </lineage>
</organism>
<dbReference type="EMBL" id="HBFP01003094">
    <property type="protein sequence ID" value="CAD8817814.1"/>
    <property type="molecule type" value="Transcribed_RNA"/>
</dbReference>
<dbReference type="InterPro" id="IPR036412">
    <property type="entry name" value="HAD-like_sf"/>
</dbReference>